<evidence type="ECO:0000313" key="3">
    <source>
        <dbReference type="Proteomes" id="UP000190897"/>
    </source>
</evidence>
<proteinExistence type="predicted"/>
<dbReference type="Pfam" id="PF12146">
    <property type="entry name" value="Hydrolase_4"/>
    <property type="match status" value="1"/>
</dbReference>
<gene>
    <name evidence="2" type="ORF">SAMN05660293_01985</name>
</gene>
<sequence>MFLPRWRFLITMYFLSKNILLCCTLTLLGCSSSYGQVTYFADILGHGFKQATIVQPSDYEGSVTCTVIKKQTPEKSDKAVLYVHGFNDYFFQEEMAERFIKEGYNFYAVDLRKYGRSYLANQKFNNVRDLSEYFADIDTVLNIIKSEGSDKVLLSGHSTGGLTVSLYAAERGGKEMFDAILLNSPFFDLNVKSVLKKTAIPVIVKRAEKHPETTISAGLSPLYGESLHKDAHGEWSYNLGWKPHIAPPVNFGWIRAIHLGQLKLAQGLQINKPVLVLHSAKSIEEKKWSDVMFTGDAVLNVEEIAKQAQNIVGQYSIQAIQGGMHDLILSRKPVREEVYSTIFNWAKRNVK</sequence>
<keyword evidence="3" id="KW-1185">Reference proteome</keyword>
<feature type="domain" description="Serine aminopeptidase S33" evidence="1">
    <location>
        <begin position="75"/>
        <end position="280"/>
    </location>
</feature>
<dbReference type="InterPro" id="IPR029058">
    <property type="entry name" value="AB_hydrolase_fold"/>
</dbReference>
<dbReference type="EMBL" id="FUZA01000002">
    <property type="protein sequence ID" value="SKB76567.1"/>
    <property type="molecule type" value="Genomic_DNA"/>
</dbReference>
<evidence type="ECO:0000259" key="1">
    <source>
        <dbReference type="Pfam" id="PF12146"/>
    </source>
</evidence>
<keyword evidence="2" id="KW-0378">Hydrolase</keyword>
<dbReference type="PANTHER" id="PTHR11614">
    <property type="entry name" value="PHOSPHOLIPASE-RELATED"/>
    <property type="match status" value="1"/>
</dbReference>
<dbReference type="AlphaFoldDB" id="A0A1T5DXY9"/>
<dbReference type="STRING" id="651661.SAMN05660293_01985"/>
<organism evidence="2 3">
    <name type="scientific">Dyadobacter psychrophilus</name>
    <dbReference type="NCBI Taxonomy" id="651661"/>
    <lineage>
        <taxon>Bacteria</taxon>
        <taxon>Pseudomonadati</taxon>
        <taxon>Bacteroidota</taxon>
        <taxon>Cytophagia</taxon>
        <taxon>Cytophagales</taxon>
        <taxon>Spirosomataceae</taxon>
        <taxon>Dyadobacter</taxon>
    </lineage>
</organism>
<dbReference type="Proteomes" id="UP000190897">
    <property type="component" value="Unassembled WGS sequence"/>
</dbReference>
<evidence type="ECO:0000313" key="2">
    <source>
        <dbReference type="EMBL" id="SKB76567.1"/>
    </source>
</evidence>
<name>A0A1T5DXY9_9BACT</name>
<protein>
    <submittedName>
        <fullName evidence="2">Lysophospholipase, alpha-beta hydrolase superfamily</fullName>
    </submittedName>
</protein>
<dbReference type="GO" id="GO:0016787">
    <property type="term" value="F:hydrolase activity"/>
    <property type="evidence" value="ECO:0007669"/>
    <property type="project" value="UniProtKB-KW"/>
</dbReference>
<dbReference type="InterPro" id="IPR051044">
    <property type="entry name" value="MAG_DAG_Lipase"/>
</dbReference>
<dbReference type="SUPFAM" id="SSF53474">
    <property type="entry name" value="alpha/beta-Hydrolases"/>
    <property type="match status" value="1"/>
</dbReference>
<dbReference type="PROSITE" id="PS51257">
    <property type="entry name" value="PROKAR_LIPOPROTEIN"/>
    <property type="match status" value="1"/>
</dbReference>
<dbReference type="InterPro" id="IPR022742">
    <property type="entry name" value="Hydrolase_4"/>
</dbReference>
<accession>A0A1T5DXY9</accession>
<dbReference type="Gene3D" id="3.40.50.1820">
    <property type="entry name" value="alpha/beta hydrolase"/>
    <property type="match status" value="1"/>
</dbReference>
<reference evidence="3" key="1">
    <citation type="submission" date="2017-02" db="EMBL/GenBank/DDBJ databases">
        <authorList>
            <person name="Varghese N."/>
            <person name="Submissions S."/>
        </authorList>
    </citation>
    <scope>NUCLEOTIDE SEQUENCE [LARGE SCALE GENOMIC DNA]</scope>
    <source>
        <strain evidence="3">DSM 22270</strain>
    </source>
</reference>